<dbReference type="AlphaFoldDB" id="A0A2A5B9H4"/>
<organism evidence="1 2">
    <name type="scientific">SAR86 cluster bacterium</name>
    <dbReference type="NCBI Taxonomy" id="2030880"/>
    <lineage>
        <taxon>Bacteria</taxon>
        <taxon>Pseudomonadati</taxon>
        <taxon>Pseudomonadota</taxon>
        <taxon>Gammaproteobacteria</taxon>
        <taxon>SAR86 cluster</taxon>
    </lineage>
</organism>
<proteinExistence type="predicted"/>
<dbReference type="PANTHER" id="PTHR38765:SF1">
    <property type="entry name" value="DUF484 DOMAIN-CONTAINING PROTEIN"/>
    <property type="match status" value="1"/>
</dbReference>
<dbReference type="Gene3D" id="3.30.450.40">
    <property type="match status" value="1"/>
</dbReference>
<dbReference type="EMBL" id="NVVJ01000003">
    <property type="protein sequence ID" value="PCJ28244.1"/>
    <property type="molecule type" value="Genomic_DNA"/>
</dbReference>
<accession>A0A2A5B9H4</accession>
<dbReference type="PANTHER" id="PTHR38765">
    <property type="entry name" value="DUF484 DOMAIN-CONTAINING PROTEIN"/>
    <property type="match status" value="1"/>
</dbReference>
<evidence type="ECO:0000313" key="2">
    <source>
        <dbReference type="Proteomes" id="UP000218327"/>
    </source>
</evidence>
<sequence length="238" mass="26648">MSNDASAAEKAEPENDISAEQVAHYLKNNPKFFIEQDELLADLSLPHESGKAISLLERQVTILRDRGIEARQKLNNLLENARNNDELFDTTQNLVLALLRAENTTEIANITQDQLSNHPNIDACEIIIVQRKGLNVSDSIRVDFREKLQEDFSDVFRLKKTHCGAITDDKIEYLFPSVGNIRSTALCPISNKGAVLALIAFGNREENYFNINLDTLFLDFIGHVVGAVLDRQLSKPAS</sequence>
<protein>
    <recommendedName>
        <fullName evidence="3">DUF484 domain-containing protein</fullName>
    </recommendedName>
</protein>
<dbReference type="Proteomes" id="UP000218327">
    <property type="component" value="Unassembled WGS sequence"/>
</dbReference>
<gene>
    <name evidence="1" type="ORF">COA96_01685</name>
</gene>
<dbReference type="Pfam" id="PF04340">
    <property type="entry name" value="DUF484"/>
    <property type="match status" value="1"/>
</dbReference>
<evidence type="ECO:0008006" key="3">
    <source>
        <dbReference type="Google" id="ProtNLM"/>
    </source>
</evidence>
<evidence type="ECO:0000313" key="1">
    <source>
        <dbReference type="EMBL" id="PCJ28244.1"/>
    </source>
</evidence>
<name>A0A2A5B9H4_9GAMM</name>
<dbReference type="InterPro" id="IPR029016">
    <property type="entry name" value="GAF-like_dom_sf"/>
</dbReference>
<dbReference type="InterPro" id="IPR007435">
    <property type="entry name" value="DUF484"/>
</dbReference>
<reference evidence="2" key="1">
    <citation type="submission" date="2017-08" db="EMBL/GenBank/DDBJ databases">
        <title>A dynamic microbial community with high functional redundancy inhabits the cold, oxic subseafloor aquifer.</title>
        <authorList>
            <person name="Tully B.J."/>
            <person name="Wheat C.G."/>
            <person name="Glazer B.T."/>
            <person name="Huber J.A."/>
        </authorList>
    </citation>
    <scope>NUCLEOTIDE SEQUENCE [LARGE SCALE GENOMIC DNA]</scope>
</reference>
<comment type="caution">
    <text evidence="1">The sequence shown here is derived from an EMBL/GenBank/DDBJ whole genome shotgun (WGS) entry which is preliminary data.</text>
</comment>